<gene>
    <name evidence="1" type="ORF">SDC9_16199</name>
</gene>
<accession>A0A644TU04</accession>
<name>A0A644TU04_9ZZZZ</name>
<sequence length="58" mass="6412">MTEEGKEIRIYCDGKELPLAPFVSRLFYDTMAAMTDNLKGAESAETITITLSRRAAKG</sequence>
<dbReference type="AlphaFoldDB" id="A0A644TU04"/>
<proteinExistence type="predicted"/>
<protein>
    <submittedName>
        <fullName evidence="1">Uncharacterized protein</fullName>
    </submittedName>
</protein>
<dbReference type="EMBL" id="VSSQ01000053">
    <property type="protein sequence ID" value="MPL70443.1"/>
    <property type="molecule type" value="Genomic_DNA"/>
</dbReference>
<reference evidence="1" key="1">
    <citation type="submission" date="2019-08" db="EMBL/GenBank/DDBJ databases">
        <authorList>
            <person name="Kucharzyk K."/>
            <person name="Murdoch R.W."/>
            <person name="Higgins S."/>
            <person name="Loffler F."/>
        </authorList>
    </citation>
    <scope>NUCLEOTIDE SEQUENCE</scope>
</reference>
<organism evidence="1">
    <name type="scientific">bioreactor metagenome</name>
    <dbReference type="NCBI Taxonomy" id="1076179"/>
    <lineage>
        <taxon>unclassified sequences</taxon>
        <taxon>metagenomes</taxon>
        <taxon>ecological metagenomes</taxon>
    </lineage>
</organism>
<evidence type="ECO:0000313" key="1">
    <source>
        <dbReference type="EMBL" id="MPL70443.1"/>
    </source>
</evidence>
<comment type="caution">
    <text evidence="1">The sequence shown here is derived from an EMBL/GenBank/DDBJ whole genome shotgun (WGS) entry which is preliminary data.</text>
</comment>